<evidence type="ECO:0000313" key="3">
    <source>
        <dbReference type="Proteomes" id="UP001565220"/>
    </source>
</evidence>
<dbReference type="PANTHER" id="PTHR30231">
    <property type="entry name" value="DNA POLYMERASE III SUBUNIT EPSILON"/>
    <property type="match status" value="1"/>
</dbReference>
<evidence type="ECO:0000259" key="1">
    <source>
        <dbReference type="PROSITE" id="PS50172"/>
    </source>
</evidence>
<dbReference type="InterPro" id="IPR001357">
    <property type="entry name" value="BRCT_dom"/>
</dbReference>
<dbReference type="Proteomes" id="UP001565220">
    <property type="component" value="Unassembled WGS sequence"/>
</dbReference>
<dbReference type="SUPFAM" id="SSF53098">
    <property type="entry name" value="Ribonuclease H-like"/>
    <property type="match status" value="1"/>
</dbReference>
<dbReference type="EMBL" id="JBGFFE010000011">
    <property type="protein sequence ID" value="MEY8763749.1"/>
    <property type="molecule type" value="Genomic_DNA"/>
</dbReference>
<dbReference type="Gene3D" id="3.40.50.10190">
    <property type="entry name" value="BRCT domain"/>
    <property type="match status" value="1"/>
</dbReference>
<protein>
    <submittedName>
        <fullName evidence="2">Exonuclease domain-containing protein</fullName>
    </submittedName>
</protein>
<sequence length="423" mass="47987">MSFDFVAIDFETSNNKYTSACSIGIAAVENNEICKSEYFLIHPPTLNFSKKNISINGITPEDVKNSPLFPIIWEKISNYFNGDNLLVAHNAAFDMSVLKNCLSWYKIPMPNFKYVCSIPISTRLCRGKRIGRSLEERAKYFGIDLGHHHNSLDDALTCANLVIECVKRSQRKSLESFCNTYTSVPIKDFRDLHPKIELFKKSSSNFKDKFNAVKISEIKPDSGSIDTSNPFYKKAVVFTGNLENLSRKDAMQKVVNLGGILKSSVSKKTDYLIAGIQDKYLVGGSGVSSKEQKAAELKDQGYNIKIIHEDEFLDLIKYRIREESTDISKKISDLESIIVFNNLNEKMEKLKGWKLLSPSASSLKDIYYKNKDKAYSAEILGYLSKATNPKCINQSYETIVLKVKDKIIRIAPAYLLEMQKRDF</sequence>
<gene>
    <name evidence="2" type="ORF">AB8S09_08865</name>
</gene>
<dbReference type="CDD" id="cd17748">
    <property type="entry name" value="BRCT_DNA_ligase_like"/>
    <property type="match status" value="1"/>
</dbReference>
<organism evidence="2 3">
    <name type="scientific">Clostridium lapidicellarium</name>
    <dbReference type="NCBI Taxonomy" id="3240931"/>
    <lineage>
        <taxon>Bacteria</taxon>
        <taxon>Bacillati</taxon>
        <taxon>Bacillota</taxon>
        <taxon>Clostridia</taxon>
        <taxon>Eubacteriales</taxon>
        <taxon>Clostridiaceae</taxon>
        <taxon>Clostridium</taxon>
    </lineage>
</organism>
<dbReference type="GO" id="GO:0004527">
    <property type="term" value="F:exonuclease activity"/>
    <property type="evidence" value="ECO:0007669"/>
    <property type="project" value="UniProtKB-KW"/>
</dbReference>
<reference evidence="2 3" key="1">
    <citation type="submission" date="2024-08" db="EMBL/GenBank/DDBJ databases">
        <title>Clostridium lapicellarii sp. nov., and Clostridium renhuaiense sp. nov., two species isolated from the mud in a fermentation cellar used for producing sauce-flavour Chinese liquors.</title>
        <authorList>
            <person name="Yang F."/>
            <person name="Wang H."/>
            <person name="Chen L.Q."/>
            <person name="Zhou N."/>
            <person name="Lu J.J."/>
            <person name="Pu X.X."/>
            <person name="Wan B."/>
            <person name="Wang L."/>
            <person name="Liu S.J."/>
        </authorList>
    </citation>
    <scope>NUCLEOTIDE SEQUENCE [LARGE SCALE GENOMIC DNA]</scope>
    <source>
        <strain evidence="2 3">MT-113</strain>
    </source>
</reference>
<dbReference type="Gene3D" id="3.30.420.10">
    <property type="entry name" value="Ribonuclease H-like superfamily/Ribonuclease H"/>
    <property type="match status" value="1"/>
</dbReference>
<dbReference type="SUPFAM" id="SSF52113">
    <property type="entry name" value="BRCT domain"/>
    <property type="match status" value="1"/>
</dbReference>
<comment type="caution">
    <text evidence="2">The sequence shown here is derived from an EMBL/GenBank/DDBJ whole genome shotgun (WGS) entry which is preliminary data.</text>
</comment>
<dbReference type="InterPro" id="IPR013520">
    <property type="entry name" value="Ribonucl_H"/>
</dbReference>
<dbReference type="SMART" id="SM00292">
    <property type="entry name" value="BRCT"/>
    <property type="match status" value="1"/>
</dbReference>
<dbReference type="SMART" id="SM00479">
    <property type="entry name" value="EXOIII"/>
    <property type="match status" value="1"/>
</dbReference>
<dbReference type="RefSeq" id="WP_294180695.1">
    <property type="nucleotide sequence ID" value="NZ_JBGFFE010000011.1"/>
</dbReference>
<evidence type="ECO:0000313" key="2">
    <source>
        <dbReference type="EMBL" id="MEY8763749.1"/>
    </source>
</evidence>
<proteinExistence type="predicted"/>
<keyword evidence="2" id="KW-0269">Exonuclease</keyword>
<dbReference type="PANTHER" id="PTHR30231:SF42">
    <property type="entry name" value="EXONUCLEASE"/>
    <property type="match status" value="1"/>
</dbReference>
<keyword evidence="2" id="KW-0378">Hydrolase</keyword>
<name>A0ABV4DWX8_9CLOT</name>
<dbReference type="Pfam" id="PF00533">
    <property type="entry name" value="BRCT"/>
    <property type="match status" value="1"/>
</dbReference>
<dbReference type="InterPro" id="IPR012337">
    <property type="entry name" value="RNaseH-like_sf"/>
</dbReference>
<dbReference type="CDD" id="cd06130">
    <property type="entry name" value="DNA_pol_III_epsilon_like"/>
    <property type="match status" value="1"/>
</dbReference>
<dbReference type="InterPro" id="IPR036397">
    <property type="entry name" value="RNaseH_sf"/>
</dbReference>
<keyword evidence="3" id="KW-1185">Reference proteome</keyword>
<feature type="domain" description="BRCT" evidence="1">
    <location>
        <begin position="226"/>
        <end position="319"/>
    </location>
</feature>
<dbReference type="InterPro" id="IPR036420">
    <property type="entry name" value="BRCT_dom_sf"/>
</dbReference>
<dbReference type="PROSITE" id="PS50172">
    <property type="entry name" value="BRCT"/>
    <property type="match status" value="1"/>
</dbReference>
<keyword evidence="2" id="KW-0540">Nuclease</keyword>
<dbReference type="Pfam" id="PF00929">
    <property type="entry name" value="RNase_T"/>
    <property type="match status" value="1"/>
</dbReference>
<accession>A0ABV4DWX8</accession>